<reference evidence="4" key="1">
    <citation type="submission" date="2019-08" db="EMBL/GenBank/DDBJ databases">
        <authorList>
            <person name="Kucharzyk K."/>
            <person name="Murdoch R.W."/>
            <person name="Higgins S."/>
            <person name="Loffler F."/>
        </authorList>
    </citation>
    <scope>NUCLEOTIDE SEQUENCE</scope>
</reference>
<sequence>MYVRFQSADVTANEEVTVVSGKYTVKGHVSKIDGDQVTVSFPDKKVELRATVEVYKDDKLLGSGAAQIDLPYLVPADSGIVTDVKVSLNDYVMPIMAIAQIKYIEADDSYVAAQTQLAQAQQDLSAAKALQAQGAILADQDGVVASIVPEGTYPTGVKLMDLYPSGQFEFTISVDELDIFHIALGQKGVVRFDGIQDQTFEATVTKISSIGQVANGFTTYAVTLSVTDNGTLKSGLNGTVQIIIQQREGVLTLPVEALQEDSDGSFVTLASDPQNKVRVQVGISDGSNAEILSGLSEGDVVAIRPAADLASFVQ</sequence>
<comment type="subcellular location">
    <subcellularLocation>
        <location evidence="1">Cell envelope</location>
    </subcellularLocation>
</comment>
<evidence type="ECO:0000256" key="1">
    <source>
        <dbReference type="ARBA" id="ARBA00004196"/>
    </source>
</evidence>
<dbReference type="InterPro" id="IPR050465">
    <property type="entry name" value="UPF0194_transport"/>
</dbReference>
<dbReference type="EMBL" id="VSSQ01015538">
    <property type="protein sequence ID" value="MPM56011.1"/>
    <property type="molecule type" value="Genomic_DNA"/>
</dbReference>
<dbReference type="GO" id="GO:0030313">
    <property type="term" value="C:cell envelope"/>
    <property type="evidence" value="ECO:0007669"/>
    <property type="project" value="UniProtKB-SubCell"/>
</dbReference>
<protein>
    <recommendedName>
        <fullName evidence="3">YknX-like beta-barrel domain-containing protein</fullName>
    </recommendedName>
</protein>
<organism evidence="4">
    <name type="scientific">bioreactor metagenome</name>
    <dbReference type="NCBI Taxonomy" id="1076179"/>
    <lineage>
        <taxon>unclassified sequences</taxon>
        <taxon>metagenomes</taxon>
        <taxon>ecological metagenomes</taxon>
    </lineage>
</organism>
<dbReference type="InterPro" id="IPR058636">
    <property type="entry name" value="Beta-barrel_YknX"/>
</dbReference>
<evidence type="ECO:0000259" key="3">
    <source>
        <dbReference type="Pfam" id="PF25990"/>
    </source>
</evidence>
<dbReference type="Pfam" id="PF25990">
    <property type="entry name" value="Beta-barrel_YknX"/>
    <property type="match status" value="1"/>
</dbReference>
<evidence type="ECO:0000313" key="4">
    <source>
        <dbReference type="EMBL" id="MPM56011.1"/>
    </source>
</evidence>
<dbReference type="Gene3D" id="2.40.30.170">
    <property type="match status" value="1"/>
</dbReference>
<gene>
    <name evidence="4" type="ORF">SDC9_102809</name>
</gene>
<name>A0A645AUN8_9ZZZZ</name>
<evidence type="ECO:0000256" key="2">
    <source>
        <dbReference type="ARBA" id="ARBA00023054"/>
    </source>
</evidence>
<dbReference type="Gene3D" id="2.40.420.20">
    <property type="match status" value="1"/>
</dbReference>
<proteinExistence type="predicted"/>
<dbReference type="AlphaFoldDB" id="A0A645AUN8"/>
<dbReference type="PANTHER" id="PTHR32347:SF23">
    <property type="entry name" value="BLL5650 PROTEIN"/>
    <property type="match status" value="1"/>
</dbReference>
<comment type="caution">
    <text evidence="4">The sequence shown here is derived from an EMBL/GenBank/DDBJ whole genome shotgun (WGS) entry which is preliminary data.</text>
</comment>
<dbReference type="PANTHER" id="PTHR32347">
    <property type="entry name" value="EFFLUX SYSTEM COMPONENT YKNX-RELATED"/>
    <property type="match status" value="1"/>
</dbReference>
<feature type="domain" description="YknX-like beta-barrel" evidence="3">
    <location>
        <begin position="173"/>
        <end position="242"/>
    </location>
</feature>
<keyword evidence="2" id="KW-0175">Coiled coil</keyword>
<accession>A0A645AUN8</accession>